<dbReference type="FunFam" id="3.40.50.300:FF:000006">
    <property type="entry name" value="DNA-binding transcriptional regulator NtrC"/>
    <property type="match status" value="1"/>
</dbReference>
<dbReference type="SMART" id="SM00065">
    <property type="entry name" value="GAF"/>
    <property type="match status" value="1"/>
</dbReference>
<dbReference type="GO" id="GO:0006355">
    <property type="term" value="P:regulation of DNA-templated transcription"/>
    <property type="evidence" value="ECO:0007669"/>
    <property type="project" value="InterPro"/>
</dbReference>
<name>A0AAE3JJ97_9SPIR</name>
<dbReference type="Pfam" id="PF01590">
    <property type="entry name" value="GAF"/>
    <property type="match status" value="1"/>
</dbReference>
<keyword evidence="10" id="KW-1185">Reference proteome</keyword>
<dbReference type="AlphaFoldDB" id="A0AAE3JJ97"/>
<dbReference type="SUPFAM" id="SSF52540">
    <property type="entry name" value="P-loop containing nucleoside triphosphate hydrolases"/>
    <property type="match status" value="1"/>
</dbReference>
<keyword evidence="4" id="KW-0238">DNA-binding</keyword>
<dbReference type="SUPFAM" id="SSF46689">
    <property type="entry name" value="Homeodomain-like"/>
    <property type="match status" value="1"/>
</dbReference>
<feature type="coiled-coil region" evidence="7">
    <location>
        <begin position="163"/>
        <end position="193"/>
    </location>
</feature>
<dbReference type="Gene3D" id="1.10.10.60">
    <property type="entry name" value="Homeodomain-like"/>
    <property type="match status" value="1"/>
</dbReference>
<dbReference type="InterPro" id="IPR003593">
    <property type="entry name" value="AAA+_ATPase"/>
</dbReference>
<organism evidence="9 10">
    <name type="scientific">Teretinema zuelzerae</name>
    <dbReference type="NCBI Taxonomy" id="156"/>
    <lineage>
        <taxon>Bacteria</taxon>
        <taxon>Pseudomonadati</taxon>
        <taxon>Spirochaetota</taxon>
        <taxon>Spirochaetia</taxon>
        <taxon>Spirochaetales</taxon>
        <taxon>Treponemataceae</taxon>
        <taxon>Teretinema</taxon>
    </lineage>
</organism>
<evidence type="ECO:0000256" key="7">
    <source>
        <dbReference type="SAM" id="Coils"/>
    </source>
</evidence>
<dbReference type="Gene3D" id="1.10.8.60">
    <property type="match status" value="1"/>
</dbReference>
<evidence type="ECO:0000259" key="8">
    <source>
        <dbReference type="PROSITE" id="PS50045"/>
    </source>
</evidence>
<evidence type="ECO:0000256" key="1">
    <source>
        <dbReference type="ARBA" id="ARBA00022741"/>
    </source>
</evidence>
<dbReference type="InterPro" id="IPR025944">
    <property type="entry name" value="Sigma_54_int_dom_CS"/>
</dbReference>
<dbReference type="InterPro" id="IPR025943">
    <property type="entry name" value="Sigma_54_int_dom_ATP-bd_2"/>
</dbReference>
<gene>
    <name evidence="9" type="ORF">K7J14_10690</name>
</gene>
<dbReference type="FunFam" id="1.10.8.60:FF:000014">
    <property type="entry name" value="DNA-binding transcriptional regulator NtrC"/>
    <property type="match status" value="1"/>
</dbReference>
<reference evidence="9" key="1">
    <citation type="submission" date="2021-08" db="EMBL/GenBank/DDBJ databases">
        <title>Comparative analyses of Brucepasteria parasyntrophica and Teretinema zuelzerae.</title>
        <authorList>
            <person name="Song Y."/>
            <person name="Brune A."/>
        </authorList>
    </citation>
    <scope>NUCLEOTIDE SEQUENCE</scope>
    <source>
        <strain evidence="9">DSM 1903</strain>
    </source>
</reference>
<comment type="caution">
    <text evidence="9">The sequence shown here is derived from an EMBL/GenBank/DDBJ whole genome shotgun (WGS) entry which is preliminary data.</text>
</comment>
<dbReference type="InterPro" id="IPR058031">
    <property type="entry name" value="AAA_lid_NorR"/>
</dbReference>
<dbReference type="SUPFAM" id="SSF55781">
    <property type="entry name" value="GAF domain-like"/>
    <property type="match status" value="1"/>
</dbReference>
<feature type="domain" description="Sigma-54 factor interaction" evidence="8">
    <location>
        <begin position="200"/>
        <end position="429"/>
    </location>
</feature>
<evidence type="ECO:0000313" key="10">
    <source>
        <dbReference type="Proteomes" id="UP001198163"/>
    </source>
</evidence>
<dbReference type="Proteomes" id="UP001198163">
    <property type="component" value="Unassembled WGS sequence"/>
</dbReference>
<evidence type="ECO:0000256" key="3">
    <source>
        <dbReference type="ARBA" id="ARBA00023015"/>
    </source>
</evidence>
<dbReference type="EMBL" id="JAINWA010000003">
    <property type="protein sequence ID" value="MCD1655166.1"/>
    <property type="molecule type" value="Genomic_DNA"/>
</dbReference>
<dbReference type="PROSITE" id="PS00675">
    <property type="entry name" value="SIGMA54_INTERACT_1"/>
    <property type="match status" value="1"/>
</dbReference>
<keyword evidence="6" id="KW-0804">Transcription</keyword>
<dbReference type="InterPro" id="IPR002197">
    <property type="entry name" value="HTH_Fis"/>
</dbReference>
<dbReference type="GO" id="GO:0005524">
    <property type="term" value="F:ATP binding"/>
    <property type="evidence" value="ECO:0007669"/>
    <property type="project" value="UniProtKB-KW"/>
</dbReference>
<evidence type="ECO:0000256" key="5">
    <source>
        <dbReference type="ARBA" id="ARBA00023159"/>
    </source>
</evidence>
<keyword evidence="5" id="KW-0010">Activator</keyword>
<protein>
    <submittedName>
        <fullName evidence="9">Sigma 54-interacting transcriptional regulator</fullName>
    </submittedName>
</protein>
<dbReference type="InterPro" id="IPR027417">
    <property type="entry name" value="P-loop_NTPase"/>
</dbReference>
<keyword evidence="1" id="KW-0547">Nucleotide-binding</keyword>
<evidence type="ECO:0000313" key="9">
    <source>
        <dbReference type="EMBL" id="MCD1655166.1"/>
    </source>
</evidence>
<evidence type="ECO:0000256" key="4">
    <source>
        <dbReference type="ARBA" id="ARBA00023125"/>
    </source>
</evidence>
<evidence type="ECO:0000256" key="6">
    <source>
        <dbReference type="ARBA" id="ARBA00023163"/>
    </source>
</evidence>
<dbReference type="InterPro" id="IPR025662">
    <property type="entry name" value="Sigma_54_int_dom_ATP-bd_1"/>
</dbReference>
<dbReference type="InterPro" id="IPR003018">
    <property type="entry name" value="GAF"/>
</dbReference>
<dbReference type="Pfam" id="PF00158">
    <property type="entry name" value="Sigma54_activat"/>
    <property type="match status" value="1"/>
</dbReference>
<dbReference type="InterPro" id="IPR009057">
    <property type="entry name" value="Homeodomain-like_sf"/>
</dbReference>
<dbReference type="PANTHER" id="PTHR32071">
    <property type="entry name" value="TRANSCRIPTIONAL REGULATORY PROTEIN"/>
    <property type="match status" value="1"/>
</dbReference>
<keyword evidence="3" id="KW-0805">Transcription regulation</keyword>
<dbReference type="PROSITE" id="PS00676">
    <property type="entry name" value="SIGMA54_INTERACT_2"/>
    <property type="match status" value="1"/>
</dbReference>
<dbReference type="GO" id="GO:0043565">
    <property type="term" value="F:sequence-specific DNA binding"/>
    <property type="evidence" value="ECO:0007669"/>
    <property type="project" value="InterPro"/>
</dbReference>
<evidence type="ECO:0000256" key="2">
    <source>
        <dbReference type="ARBA" id="ARBA00022840"/>
    </source>
</evidence>
<dbReference type="Gene3D" id="3.30.450.40">
    <property type="match status" value="1"/>
</dbReference>
<proteinExistence type="predicted"/>
<keyword evidence="7" id="KW-0175">Coiled coil</keyword>
<accession>A0AAE3JJ97</accession>
<keyword evidence="2" id="KW-0067">ATP-binding</keyword>
<dbReference type="Gene3D" id="3.40.50.300">
    <property type="entry name" value="P-loop containing nucleotide triphosphate hydrolases"/>
    <property type="match status" value="1"/>
</dbReference>
<dbReference type="CDD" id="cd00009">
    <property type="entry name" value="AAA"/>
    <property type="match status" value="1"/>
</dbReference>
<dbReference type="SMART" id="SM00382">
    <property type="entry name" value="AAA"/>
    <property type="match status" value="1"/>
</dbReference>
<dbReference type="InterPro" id="IPR029016">
    <property type="entry name" value="GAF-like_dom_sf"/>
</dbReference>
<dbReference type="InterPro" id="IPR002078">
    <property type="entry name" value="Sigma_54_int"/>
</dbReference>
<dbReference type="PANTHER" id="PTHR32071:SF57">
    <property type="entry name" value="C4-DICARBOXYLATE TRANSPORT TRANSCRIPTIONAL REGULATORY PROTEIN DCTD"/>
    <property type="match status" value="1"/>
</dbReference>
<dbReference type="PROSITE" id="PS50045">
    <property type="entry name" value="SIGMA54_INTERACT_4"/>
    <property type="match status" value="1"/>
</dbReference>
<sequence length="515" mass="57440">MSRLEHCSCELSLLYEISAILSQSLDIETVLNSVMETMGRHVGIQRGIITILNRSRGDITIGEAWGYGMGEIEKGHYQPGEGIIGRVIETGNPVAIPRIADEPDFLDRTGARRNQDTRSISFVCVPIKAGTEAIGAIGIDIPYNPDNTLDGIMKLMMIIAASISQAVRLRQAREEEMVKLREENERLQAALQTQYRPSSVIGNSKIMRLLYQQIDQVSSTGATVLLLGESGVGKERIAHAIHYNSPRAEAPFIKLNCAAIPESLIESELFGHEKGAFTNAVNARKGRFELADGGTIFLDEIGEMPMAVQATFLRVLQEREFERVGGCRTIRVNVRIIAATNRNLEKLIAEGRFREDLFYRINVFPLVIPPLRERKTDILLLANHFIERFSKEHGKKIRSISAPATHLLMSYDWPGNVRELENCIERAVILSTDGNLHSYHLPAGLQKTRRDPNTRTGGLQETMESVEREILREELKRTGGNVSRAAANLGITERMMGLRVVKYGLKDKGAEDVDD</sequence>
<dbReference type="PRINTS" id="PR01590">
    <property type="entry name" value="HTHFIS"/>
</dbReference>
<dbReference type="Pfam" id="PF25601">
    <property type="entry name" value="AAA_lid_14"/>
    <property type="match status" value="1"/>
</dbReference>
<dbReference type="PROSITE" id="PS00688">
    <property type="entry name" value="SIGMA54_INTERACT_3"/>
    <property type="match status" value="1"/>
</dbReference>
<dbReference type="Pfam" id="PF02954">
    <property type="entry name" value="HTH_8"/>
    <property type="match status" value="1"/>
</dbReference>